<evidence type="ECO:0000313" key="3">
    <source>
        <dbReference type="Proteomes" id="UP000030671"/>
    </source>
</evidence>
<evidence type="ECO:0000256" key="1">
    <source>
        <dbReference type="SAM" id="MobiDB-lite"/>
    </source>
</evidence>
<dbReference type="GeneID" id="20665722"/>
<dbReference type="EMBL" id="KI925455">
    <property type="protein sequence ID" value="ETW85350.1"/>
    <property type="molecule type" value="Genomic_DNA"/>
</dbReference>
<sequence>MRATFLPMHNLTRVHLSRLAPPIFSALLRPTPDFGGKPWASAEESGHFLSADGPIPVTRDILPPVLEERRKLNAPVKSIDIKQCYILEEWVDELKDNVPTVTWDGKTTPDGYDNDENFDRDTDDDDDDDDDDDW</sequence>
<dbReference type="RefSeq" id="XP_009542215.1">
    <property type="nucleotide sequence ID" value="XM_009543920.1"/>
</dbReference>
<feature type="region of interest" description="Disordered" evidence="1">
    <location>
        <begin position="99"/>
        <end position="134"/>
    </location>
</feature>
<evidence type="ECO:0000313" key="2">
    <source>
        <dbReference type="EMBL" id="ETW85350.1"/>
    </source>
</evidence>
<dbReference type="AlphaFoldDB" id="W4KJ64"/>
<dbReference type="KEGG" id="hir:HETIRDRAFT_100973"/>
<keyword evidence="3" id="KW-1185">Reference proteome</keyword>
<dbReference type="HOGENOM" id="CLU_1896483_0_0_1"/>
<gene>
    <name evidence="2" type="ORF">HETIRDRAFT_100973</name>
</gene>
<dbReference type="InParanoid" id="W4KJ64"/>
<feature type="compositionally biased region" description="Acidic residues" evidence="1">
    <location>
        <begin position="112"/>
        <end position="134"/>
    </location>
</feature>
<dbReference type="Proteomes" id="UP000030671">
    <property type="component" value="Unassembled WGS sequence"/>
</dbReference>
<protein>
    <submittedName>
        <fullName evidence="2">Uncharacterized protein</fullName>
    </submittedName>
</protein>
<reference evidence="2 3" key="1">
    <citation type="journal article" date="2012" name="New Phytol.">
        <title>Insight into trade-off between wood decay and parasitism from the genome of a fungal forest pathogen.</title>
        <authorList>
            <person name="Olson A."/>
            <person name="Aerts A."/>
            <person name="Asiegbu F."/>
            <person name="Belbahri L."/>
            <person name="Bouzid O."/>
            <person name="Broberg A."/>
            <person name="Canback B."/>
            <person name="Coutinho P.M."/>
            <person name="Cullen D."/>
            <person name="Dalman K."/>
            <person name="Deflorio G."/>
            <person name="van Diepen L.T."/>
            <person name="Dunand C."/>
            <person name="Duplessis S."/>
            <person name="Durling M."/>
            <person name="Gonthier P."/>
            <person name="Grimwood J."/>
            <person name="Fossdal C.G."/>
            <person name="Hansson D."/>
            <person name="Henrissat B."/>
            <person name="Hietala A."/>
            <person name="Himmelstrand K."/>
            <person name="Hoffmeister D."/>
            <person name="Hogberg N."/>
            <person name="James T.Y."/>
            <person name="Karlsson M."/>
            <person name="Kohler A."/>
            <person name="Kues U."/>
            <person name="Lee Y.H."/>
            <person name="Lin Y.C."/>
            <person name="Lind M."/>
            <person name="Lindquist E."/>
            <person name="Lombard V."/>
            <person name="Lucas S."/>
            <person name="Lunden K."/>
            <person name="Morin E."/>
            <person name="Murat C."/>
            <person name="Park J."/>
            <person name="Raffaello T."/>
            <person name="Rouze P."/>
            <person name="Salamov A."/>
            <person name="Schmutz J."/>
            <person name="Solheim H."/>
            <person name="Stahlberg J."/>
            <person name="Velez H."/>
            <person name="de Vries R.P."/>
            <person name="Wiebenga A."/>
            <person name="Woodward S."/>
            <person name="Yakovlev I."/>
            <person name="Garbelotto M."/>
            <person name="Martin F."/>
            <person name="Grigoriev I.V."/>
            <person name="Stenlid J."/>
        </authorList>
    </citation>
    <scope>NUCLEOTIDE SEQUENCE [LARGE SCALE GENOMIC DNA]</scope>
    <source>
        <strain evidence="2 3">TC 32-1</strain>
    </source>
</reference>
<organism evidence="2 3">
    <name type="scientific">Heterobasidion irregulare (strain TC 32-1)</name>
    <dbReference type="NCBI Taxonomy" id="747525"/>
    <lineage>
        <taxon>Eukaryota</taxon>
        <taxon>Fungi</taxon>
        <taxon>Dikarya</taxon>
        <taxon>Basidiomycota</taxon>
        <taxon>Agaricomycotina</taxon>
        <taxon>Agaricomycetes</taxon>
        <taxon>Russulales</taxon>
        <taxon>Bondarzewiaceae</taxon>
        <taxon>Heterobasidion</taxon>
        <taxon>Heterobasidion annosum species complex</taxon>
    </lineage>
</organism>
<accession>W4KJ64</accession>
<name>W4KJ64_HETIT</name>
<proteinExistence type="predicted"/>